<dbReference type="Gene3D" id="1.20.90.10">
    <property type="entry name" value="Phospholipase A2 domain"/>
    <property type="match status" value="1"/>
</dbReference>
<accession>A0A016VGU7</accession>
<dbReference type="GO" id="GO:0050482">
    <property type="term" value="P:arachidonate secretion"/>
    <property type="evidence" value="ECO:0007669"/>
    <property type="project" value="InterPro"/>
</dbReference>
<comment type="caution">
    <text evidence="1">The sequence shown here is derived from an EMBL/GenBank/DDBJ whole genome shotgun (WGS) entry which is preliminary data.</text>
</comment>
<protein>
    <recommendedName>
        <fullName evidence="3">Phospholipase A2 domain-containing protein</fullName>
    </recommendedName>
</protein>
<evidence type="ECO:0000313" key="1">
    <source>
        <dbReference type="EMBL" id="EYC26854.1"/>
    </source>
</evidence>
<proteinExistence type="predicted"/>
<evidence type="ECO:0000313" key="2">
    <source>
        <dbReference type="Proteomes" id="UP000024635"/>
    </source>
</evidence>
<dbReference type="InterPro" id="IPR036444">
    <property type="entry name" value="PLipase_A2_dom_sf"/>
</dbReference>
<dbReference type="Proteomes" id="UP000024635">
    <property type="component" value="Unassembled WGS sequence"/>
</dbReference>
<name>A0A016VGU7_9BILA</name>
<evidence type="ECO:0008006" key="3">
    <source>
        <dbReference type="Google" id="ProtNLM"/>
    </source>
</evidence>
<dbReference type="GO" id="GO:0006644">
    <property type="term" value="P:phospholipid metabolic process"/>
    <property type="evidence" value="ECO:0007669"/>
    <property type="project" value="InterPro"/>
</dbReference>
<dbReference type="AlphaFoldDB" id="A0A016VGU7"/>
<dbReference type="GO" id="GO:0004623">
    <property type="term" value="F:phospholipase A2 activity"/>
    <property type="evidence" value="ECO:0007669"/>
    <property type="project" value="InterPro"/>
</dbReference>
<gene>
    <name evidence="1" type="primary">Acey_s0009.g390</name>
    <name evidence="1" type="ORF">Y032_0009g390</name>
</gene>
<sequence>MHLIAESINDACKKHDRCYSRKIQTRTECDRVFCEELDDLRSEYYSNLCIAPEAFCNAVIYAGHTA</sequence>
<reference evidence="2" key="1">
    <citation type="journal article" date="2015" name="Nat. Genet.">
        <title>The genome and transcriptome of the zoonotic hookworm Ancylostoma ceylanicum identify infection-specific gene families.</title>
        <authorList>
            <person name="Schwarz E.M."/>
            <person name="Hu Y."/>
            <person name="Antoshechkin I."/>
            <person name="Miller M.M."/>
            <person name="Sternberg P.W."/>
            <person name="Aroian R.V."/>
        </authorList>
    </citation>
    <scope>NUCLEOTIDE SEQUENCE</scope>
    <source>
        <strain evidence="2">HY135</strain>
    </source>
</reference>
<organism evidence="1 2">
    <name type="scientific">Ancylostoma ceylanicum</name>
    <dbReference type="NCBI Taxonomy" id="53326"/>
    <lineage>
        <taxon>Eukaryota</taxon>
        <taxon>Metazoa</taxon>
        <taxon>Ecdysozoa</taxon>
        <taxon>Nematoda</taxon>
        <taxon>Chromadorea</taxon>
        <taxon>Rhabditida</taxon>
        <taxon>Rhabditina</taxon>
        <taxon>Rhabditomorpha</taxon>
        <taxon>Strongyloidea</taxon>
        <taxon>Ancylostomatidae</taxon>
        <taxon>Ancylostomatinae</taxon>
        <taxon>Ancylostoma</taxon>
    </lineage>
</organism>
<dbReference type="EMBL" id="JARK01001345">
    <property type="protein sequence ID" value="EYC26854.1"/>
    <property type="molecule type" value="Genomic_DNA"/>
</dbReference>
<keyword evidence="2" id="KW-1185">Reference proteome</keyword>
<dbReference type="SUPFAM" id="SSF48619">
    <property type="entry name" value="Phospholipase A2, PLA2"/>
    <property type="match status" value="1"/>
</dbReference>